<reference evidence="1 2" key="1">
    <citation type="submission" date="2015-08" db="EMBL/GenBank/DDBJ databases">
        <authorList>
            <person name="Babu N.S."/>
            <person name="Beckwith C.J."/>
            <person name="Beseler K.G."/>
            <person name="Brison A."/>
            <person name="Carone J.V."/>
            <person name="Caskin T.P."/>
            <person name="Diamond M."/>
            <person name="Durham M.E."/>
            <person name="Foxe J.M."/>
            <person name="Go M."/>
            <person name="Henderson B.A."/>
            <person name="Jones I.B."/>
            <person name="McGettigan J.A."/>
            <person name="Micheletti S.J."/>
            <person name="Nasrallah M.E."/>
            <person name="Ortiz D."/>
            <person name="Piller C.R."/>
            <person name="Privatt S.R."/>
            <person name="Schneider S.L."/>
            <person name="Sharp S."/>
            <person name="Smith T.C."/>
            <person name="Stanton J.D."/>
            <person name="Ullery H.E."/>
            <person name="Wilson R.J."/>
            <person name="Serrano M.G."/>
            <person name="Buck G."/>
            <person name="Lee V."/>
            <person name="Wang Y."/>
            <person name="Carvalho R."/>
            <person name="Voegtly L."/>
            <person name="Shi R."/>
            <person name="Duckworth R."/>
            <person name="Johnson A."/>
            <person name="Loviza R."/>
            <person name="Walstead R."/>
            <person name="Shah Z."/>
            <person name="Kiflezghi M."/>
            <person name="Wade K."/>
            <person name="Ball S.L."/>
            <person name="Bradley K.W."/>
            <person name="Asai D.J."/>
            <person name="Bowman C.A."/>
            <person name="Russell D.A."/>
            <person name="Pope W.H."/>
            <person name="Jacobs-Sera D."/>
            <person name="Hendrix R.W."/>
            <person name="Hatfull G.F."/>
        </authorList>
    </citation>
    <scope>NUCLEOTIDE SEQUENCE [LARGE SCALE GENOMIC DNA]</scope>
    <source>
        <strain evidence="1 2">PUDD_83A45</strain>
    </source>
</reference>
<gene>
    <name evidence="1" type="ORF">AK829_06090</name>
</gene>
<dbReference type="CDD" id="cd05399">
    <property type="entry name" value="NT_Rel-Spo_like"/>
    <property type="match status" value="1"/>
</dbReference>
<dbReference type="STRING" id="156976.AK829_06090"/>
<dbReference type="SMART" id="SM00954">
    <property type="entry name" value="RelA_SpoT"/>
    <property type="match status" value="1"/>
</dbReference>
<protein>
    <submittedName>
        <fullName evidence="1">Uncharacterized protein</fullName>
    </submittedName>
</protein>
<dbReference type="RefSeq" id="WP_052205056.1">
    <property type="nucleotide sequence ID" value="NZ_BAAAGW010000018.1"/>
</dbReference>
<evidence type="ECO:0000313" key="1">
    <source>
        <dbReference type="EMBL" id="AKV58811.1"/>
    </source>
</evidence>
<dbReference type="GO" id="GO:0015969">
    <property type="term" value="P:guanosine tetraphosphate metabolic process"/>
    <property type="evidence" value="ECO:0007669"/>
    <property type="project" value="InterPro"/>
</dbReference>
<dbReference type="Pfam" id="PF04607">
    <property type="entry name" value="RelA_SpoT"/>
    <property type="match status" value="1"/>
</dbReference>
<accession>A0A0K1RCA3</accession>
<name>A0A0K1RCA3_9CORY</name>
<keyword evidence="2" id="KW-1185">Reference proteome</keyword>
<dbReference type="PANTHER" id="PTHR47837:SF1">
    <property type="entry name" value="GTP PYROPHOSPHOKINASE YJBM"/>
    <property type="match status" value="1"/>
</dbReference>
<dbReference type="InterPro" id="IPR007685">
    <property type="entry name" value="RelA_SpoT"/>
</dbReference>
<dbReference type="InterPro" id="IPR043519">
    <property type="entry name" value="NT_sf"/>
</dbReference>
<sequence>MDFQFLDDKRPWGKRKLDELGEYFAGNASVPIEAPEMIFWHDQLARQTADACADFARMIFGREGQSPDIVSAYRVKSQSTIGDKIRRSHMDQSAKVQLGRMWDFAGARITVNVLHDDLRFLSFELQQILKSKGHRVIERDYIARPQPGGYRAIHLVIHSAAGIVELQIRTLLQSEWANTFEQLADKTGRRIRYEANYRPKDEQLAKIFDALVSNAREINNIERQRAASIRDGLISMRQLAKIPLGVPLNPRLHLIRSEAFQALSHSETVTSEQASSILNLIQFLRALSQSLSAYEGEG</sequence>
<dbReference type="PATRIC" id="fig|156976.3.peg.1210"/>
<dbReference type="PANTHER" id="PTHR47837">
    <property type="entry name" value="GTP PYROPHOSPHOKINASE YJBM"/>
    <property type="match status" value="1"/>
</dbReference>
<dbReference type="AlphaFoldDB" id="A0A0K1RCA3"/>
<dbReference type="Gene3D" id="3.30.460.10">
    <property type="entry name" value="Beta Polymerase, domain 2"/>
    <property type="match status" value="1"/>
</dbReference>
<dbReference type="SUPFAM" id="SSF81301">
    <property type="entry name" value="Nucleotidyltransferase"/>
    <property type="match status" value="1"/>
</dbReference>
<dbReference type="EMBL" id="CP012342">
    <property type="protein sequence ID" value="AKV58811.1"/>
    <property type="molecule type" value="Genomic_DNA"/>
</dbReference>
<evidence type="ECO:0000313" key="2">
    <source>
        <dbReference type="Proteomes" id="UP000060016"/>
    </source>
</evidence>
<dbReference type="InterPro" id="IPR052366">
    <property type="entry name" value="GTP_Pyrophosphokinase"/>
</dbReference>
<dbReference type="Proteomes" id="UP000060016">
    <property type="component" value="Chromosome"/>
</dbReference>
<proteinExistence type="predicted"/>
<organism evidence="1 2">
    <name type="scientific">Corynebacterium riegelii</name>
    <dbReference type="NCBI Taxonomy" id="156976"/>
    <lineage>
        <taxon>Bacteria</taxon>
        <taxon>Bacillati</taxon>
        <taxon>Actinomycetota</taxon>
        <taxon>Actinomycetes</taxon>
        <taxon>Mycobacteriales</taxon>
        <taxon>Corynebacteriaceae</taxon>
        <taxon>Corynebacterium</taxon>
    </lineage>
</organism>
<dbReference type="KEGG" id="crie:AK829_06090"/>